<reference evidence="10" key="1">
    <citation type="submission" date="2018-08" db="EMBL/GenBank/DDBJ databases">
        <title>Murine metabolic-syndrome-specific gut microbial biobank.</title>
        <authorList>
            <person name="Liu C."/>
        </authorList>
    </citation>
    <scope>NUCLEOTIDE SEQUENCE [LARGE SCALE GENOMIC DNA]</scope>
    <source>
        <strain evidence="10">Z82</strain>
    </source>
</reference>
<dbReference type="HAMAP" id="MF_01894">
    <property type="entry name" value="Smc_prok"/>
    <property type="match status" value="1"/>
</dbReference>
<evidence type="ECO:0000256" key="8">
    <source>
        <dbReference type="SAM" id="MobiDB-lite"/>
    </source>
</evidence>
<evidence type="ECO:0000256" key="5">
    <source>
        <dbReference type="ARBA" id="ARBA00023054"/>
    </source>
</evidence>
<feature type="coiled-coil region" evidence="7">
    <location>
        <begin position="995"/>
        <end position="1022"/>
    </location>
</feature>
<dbReference type="InterPro" id="IPR003395">
    <property type="entry name" value="RecF/RecN/SMC_N"/>
</dbReference>
<organism evidence="10">
    <name type="scientific">Muribaculaceae bacterium Z82</name>
    <dbReference type="NCBI Taxonomy" id="2304548"/>
    <lineage>
        <taxon>Bacteria</taxon>
        <taxon>Pseudomonadati</taxon>
        <taxon>Bacteroidota</taxon>
        <taxon>Bacteroidia</taxon>
        <taxon>Bacteroidales</taxon>
        <taxon>Muribaculaceae</taxon>
    </lineage>
</organism>
<accession>A0A7C9JN33</accession>
<dbReference type="GO" id="GO:0005737">
    <property type="term" value="C:cytoplasm"/>
    <property type="evidence" value="ECO:0007669"/>
    <property type="project" value="UniProtKB-SubCell"/>
</dbReference>
<gene>
    <name evidence="7 10" type="primary">smc</name>
    <name evidence="10" type="ORF">D1639_04800</name>
</gene>
<dbReference type="GO" id="GO:0016887">
    <property type="term" value="F:ATP hydrolysis activity"/>
    <property type="evidence" value="ECO:0007669"/>
    <property type="project" value="InterPro"/>
</dbReference>
<keyword evidence="3 7" id="KW-0547">Nucleotide-binding</keyword>
<dbReference type="GO" id="GO:0007062">
    <property type="term" value="P:sister chromatid cohesion"/>
    <property type="evidence" value="ECO:0007669"/>
    <property type="project" value="InterPro"/>
</dbReference>
<keyword evidence="2 7" id="KW-0963">Cytoplasm</keyword>
<evidence type="ECO:0000259" key="9">
    <source>
        <dbReference type="Pfam" id="PF02463"/>
    </source>
</evidence>
<comment type="subcellular location">
    <subcellularLocation>
        <location evidence="1 7">Cytoplasm</location>
    </subcellularLocation>
</comment>
<keyword evidence="6 7" id="KW-0238">DNA-binding</keyword>
<comment type="subunit">
    <text evidence="7">Homodimer.</text>
</comment>
<dbReference type="Pfam" id="PF02463">
    <property type="entry name" value="SMC_N"/>
    <property type="match status" value="1"/>
</dbReference>
<dbReference type="AlphaFoldDB" id="A0A7C9JN33"/>
<dbReference type="GO" id="GO:0030261">
    <property type="term" value="P:chromosome condensation"/>
    <property type="evidence" value="ECO:0007669"/>
    <property type="project" value="InterPro"/>
</dbReference>
<evidence type="ECO:0000313" key="10">
    <source>
        <dbReference type="EMBL" id="NBI34358.1"/>
    </source>
</evidence>
<dbReference type="NCBIfam" id="TIGR02168">
    <property type="entry name" value="SMC_prok_B"/>
    <property type="match status" value="1"/>
</dbReference>
<evidence type="ECO:0000256" key="1">
    <source>
        <dbReference type="ARBA" id="ARBA00004496"/>
    </source>
</evidence>
<dbReference type="Gene3D" id="1.20.1060.20">
    <property type="match status" value="1"/>
</dbReference>
<evidence type="ECO:0000256" key="7">
    <source>
        <dbReference type="HAMAP-Rule" id="MF_01894"/>
    </source>
</evidence>
<evidence type="ECO:0000256" key="4">
    <source>
        <dbReference type="ARBA" id="ARBA00022840"/>
    </source>
</evidence>
<feature type="binding site" evidence="7">
    <location>
        <begin position="32"/>
        <end position="39"/>
    </location>
    <ligand>
        <name>ATP</name>
        <dbReference type="ChEBI" id="CHEBI:30616"/>
    </ligand>
</feature>
<sequence>MYLKSLVLKGFKSFADRSALALEPGITAVVGPNGSGKSNISDAVLWVLGERNAKNLRGQAMEDVIFAGSSSRKSVSVAEVELVLDNTDGTLPVDYSEVSLTRRMYRTGESEYLINGVVARRLDVLDILHDSGLGTGTHSIISQGALDSVLQSKPEDRRALIEEAAGILKHKQRKEKSARKVAQMDAHLDRVKDVVDEVGRQLGPLERKAKRARAYEALSDELASVELSLAVDDLRTLQFAWTEASRRESELQAAVEERKAAIALADARVEQLQEQMQSDAKGAGDIARDLREALSLSQKIDNASLLVRERRRSAMDAVESLEVSLEANKEKAARAREEHETAVESLSGIVKERDAAAAKVREVLARQQENAQARRRLEREADEARDERRSLERSVAADRQLLERTQEELANNLAHMKLVEGRSRELSSGLQAAQDDVARAEEEHRRILASCEELATRESSMRARVAEAVLARDQARESLDRAHESVSVLASKIKGLEELERAASQSSPSLAWLTGPESDFGGALTPLSRGIDVPAELSSLVEALMGESVNLLFTQDGRDSALAVEALVSHGADGYVALASRGAGGSDVSAPGRAAAKQAALDGWGSVLVDRIACESDMRLLVEGAIGDVVLCPSAADAAKAHDECPLPARFCCPEGVVYRPDGVVERYGSVACDDDGTGGVLARAGQLREAKDELSRASEREDLSRTALESAEESLRSLQVESLAVSQQLAQVKGQVSAAEQLLSQTRDKLSSQQRELEDIEAQRAMARKSVDAAQPTVDELKESLAKQTARAAELSLLLDRNEDAAVPLRKAAAALRDEMSEAKLSQARLDERVSYLERMVTARLNDVERLGEEDRSSRRSLAEKAVVMRRAEPLLQQLEFIAQAARGCVARLESQSTQAQEASSGLYSAVTEARAAAKSAHDAYDEDSGRLSESRVEKGRLEVRLDAVMNAVVHAHGMPLDEALGLPPLTDRDEAEEQAARLRRRIGSMGAINPDAAREYEALKARYDFLQSQMDDLAQARRSLAKIVRIIDDRMRSDFLRTFEEVNGYFGEIFAQLFPGGKAELSLVDPDDVENSGVEVSAQPRGKRVAKMSLLSGGEKSLTALALLFAVYRTRSTPFYILDEVEAALDDSNLRRLTAYLEHLRQTTQLIMITHQRRTMEMADVLFGVSMHADGVTKVISQKLDRALQYAE</sequence>
<evidence type="ECO:0000256" key="2">
    <source>
        <dbReference type="ARBA" id="ARBA00022490"/>
    </source>
</evidence>
<dbReference type="GO" id="GO:0006260">
    <property type="term" value="P:DNA replication"/>
    <property type="evidence" value="ECO:0007669"/>
    <property type="project" value="UniProtKB-UniRule"/>
</dbReference>
<dbReference type="InterPro" id="IPR024704">
    <property type="entry name" value="SMC"/>
</dbReference>
<comment type="caution">
    <text evidence="10">The sequence shown here is derived from an EMBL/GenBank/DDBJ whole genome shotgun (WGS) entry which is preliminary data.</text>
</comment>
<protein>
    <recommendedName>
        <fullName evidence="7">Chromosome partition protein Smc</fullName>
    </recommendedName>
</protein>
<dbReference type="GO" id="GO:0007059">
    <property type="term" value="P:chromosome segregation"/>
    <property type="evidence" value="ECO:0007669"/>
    <property type="project" value="UniProtKB-UniRule"/>
</dbReference>
<dbReference type="GO" id="GO:0005524">
    <property type="term" value="F:ATP binding"/>
    <property type="evidence" value="ECO:0007669"/>
    <property type="project" value="UniProtKB-UniRule"/>
</dbReference>
<feature type="coiled-coil region" evidence="7">
    <location>
        <begin position="730"/>
        <end position="834"/>
    </location>
</feature>
<dbReference type="EMBL" id="QWKH01000024">
    <property type="protein sequence ID" value="NBI34358.1"/>
    <property type="molecule type" value="Genomic_DNA"/>
</dbReference>
<keyword evidence="4 7" id="KW-0067">ATP-binding</keyword>
<dbReference type="PANTHER" id="PTHR43977">
    <property type="entry name" value="STRUCTURAL MAINTENANCE OF CHROMOSOMES PROTEIN 3"/>
    <property type="match status" value="1"/>
</dbReference>
<name>A0A7C9JN33_9BACT</name>
<feature type="domain" description="RecF/RecN/SMC N-terminal" evidence="9">
    <location>
        <begin position="2"/>
        <end position="1179"/>
    </location>
</feature>
<dbReference type="GO" id="GO:0005694">
    <property type="term" value="C:chromosome"/>
    <property type="evidence" value="ECO:0007669"/>
    <property type="project" value="InterPro"/>
</dbReference>
<dbReference type="InterPro" id="IPR027417">
    <property type="entry name" value="P-loop_NTPase"/>
</dbReference>
<dbReference type="FunFam" id="3.40.50.300:FF:000901">
    <property type="entry name" value="Chromosome partition protein Smc"/>
    <property type="match status" value="1"/>
</dbReference>
<dbReference type="FunFam" id="3.40.50.300:FF:000984">
    <property type="entry name" value="Chromosome partition protein Smc"/>
    <property type="match status" value="1"/>
</dbReference>
<comment type="similarity">
    <text evidence="7">Belongs to the SMC family.</text>
</comment>
<keyword evidence="5 7" id="KW-0175">Coiled coil</keyword>
<dbReference type="SUPFAM" id="SSF75553">
    <property type="entry name" value="Smc hinge domain"/>
    <property type="match status" value="1"/>
</dbReference>
<evidence type="ECO:0000256" key="3">
    <source>
        <dbReference type="ARBA" id="ARBA00022741"/>
    </source>
</evidence>
<dbReference type="GO" id="GO:0003677">
    <property type="term" value="F:DNA binding"/>
    <property type="evidence" value="ECO:0007669"/>
    <property type="project" value="UniProtKB-UniRule"/>
</dbReference>
<dbReference type="SUPFAM" id="SSF52540">
    <property type="entry name" value="P-loop containing nucleoside triphosphate hydrolases"/>
    <property type="match status" value="1"/>
</dbReference>
<dbReference type="Gene3D" id="3.30.70.1620">
    <property type="match status" value="1"/>
</dbReference>
<comment type="domain">
    <text evidence="7">Contains large globular domains required for ATP hydrolysis at each terminus and a third globular domain forming a flexible hinge near the middle of the molecule. These domains are separated by coiled-coil structures.</text>
</comment>
<proteinExistence type="inferred from homology"/>
<dbReference type="InterPro" id="IPR036277">
    <property type="entry name" value="SMC_hinge_sf"/>
</dbReference>
<evidence type="ECO:0000256" key="6">
    <source>
        <dbReference type="ARBA" id="ARBA00023125"/>
    </source>
</evidence>
<feature type="region of interest" description="Disordered" evidence="8">
    <location>
        <begin position="368"/>
        <end position="393"/>
    </location>
</feature>
<comment type="function">
    <text evidence="7">Required for chromosome condensation and partitioning.</text>
</comment>
<dbReference type="PIRSF" id="PIRSF005719">
    <property type="entry name" value="SMC"/>
    <property type="match status" value="1"/>
</dbReference>
<dbReference type="InterPro" id="IPR011890">
    <property type="entry name" value="SMC_prok"/>
</dbReference>
<dbReference type="Gene3D" id="3.40.50.300">
    <property type="entry name" value="P-loop containing nucleotide triphosphate hydrolases"/>
    <property type="match status" value="2"/>
</dbReference>